<dbReference type="AlphaFoldDB" id="A0A7M2YV31"/>
<feature type="transmembrane region" description="Helical" evidence="1">
    <location>
        <begin position="48"/>
        <end position="71"/>
    </location>
</feature>
<reference evidence="2 3" key="1">
    <citation type="submission" date="2018-07" db="EMBL/GenBank/DDBJ databases">
        <title>High-quality-draft genome sequence of Gaiella occulta.</title>
        <authorList>
            <person name="Severino R."/>
            <person name="Froufe H.J.C."/>
            <person name="Rainey F.A."/>
            <person name="Barroso C."/>
            <person name="Albuquerque L."/>
            <person name="Lobo-Da-Cunha A."/>
            <person name="Da Costa M.S."/>
            <person name="Egas C."/>
        </authorList>
    </citation>
    <scope>NUCLEOTIDE SEQUENCE [LARGE SCALE GENOMIC DNA]</scope>
    <source>
        <strain evidence="2 3">F2-233</strain>
    </source>
</reference>
<dbReference type="Proteomes" id="UP000254134">
    <property type="component" value="Unassembled WGS sequence"/>
</dbReference>
<evidence type="ECO:0000256" key="1">
    <source>
        <dbReference type="SAM" id="Phobius"/>
    </source>
</evidence>
<keyword evidence="3" id="KW-1185">Reference proteome</keyword>
<reference evidence="3" key="2">
    <citation type="journal article" date="2019" name="MicrobiologyOpen">
        <title>High-quality draft genome sequence of Gaiella occulta isolated from a 150 meter deep mineral water borehole and comparison with the genome sequences of other deep-branching lineages of the phylum Actinobacteria.</title>
        <authorList>
            <person name="Severino R."/>
            <person name="Froufe H.J.C."/>
            <person name="Barroso C."/>
            <person name="Albuquerque L."/>
            <person name="Lobo-da-Cunha A."/>
            <person name="da Costa M.S."/>
            <person name="Egas C."/>
        </authorList>
    </citation>
    <scope>NUCLEOTIDE SEQUENCE [LARGE SCALE GENOMIC DNA]</scope>
    <source>
        <strain evidence="3">F2-233</strain>
    </source>
</reference>
<keyword evidence="1" id="KW-0472">Membrane</keyword>
<keyword evidence="1" id="KW-1133">Transmembrane helix</keyword>
<proteinExistence type="predicted"/>
<sequence>MDEEPVSVFSNAEIAEALGNDPELLAIADAIAQTRPEPAGQTHWRRTVVLLAAAVAAAIVVLPALAFTNVIPGVSDWFSSPKAPRQIVLRFESLGRGAPTGMDPSVVASEARTLMTIRLADGTSARLFIAPTRQGGFCLEIEGLGGGCDAAREIMFGAGFAAKRFPQGPAVVYGSALTNKAVEAEIRPAKGQTQRVALTRVSAPIDAGFFVVDLPESANAFPIQVSLLDDDGNAVGTKTIPAPPRP</sequence>
<keyword evidence="1" id="KW-0812">Transmembrane</keyword>
<dbReference type="RefSeq" id="WP_114796506.1">
    <property type="nucleotide sequence ID" value="NZ_QQZY01000005.1"/>
</dbReference>
<accession>A0A7M2YV31</accession>
<protein>
    <submittedName>
        <fullName evidence="2">Uncharacterized protein</fullName>
    </submittedName>
</protein>
<name>A0A7M2YV31_9ACTN</name>
<evidence type="ECO:0000313" key="3">
    <source>
        <dbReference type="Proteomes" id="UP000254134"/>
    </source>
</evidence>
<organism evidence="2 3">
    <name type="scientific">Gaiella occulta</name>
    <dbReference type="NCBI Taxonomy" id="1002870"/>
    <lineage>
        <taxon>Bacteria</taxon>
        <taxon>Bacillati</taxon>
        <taxon>Actinomycetota</taxon>
        <taxon>Thermoleophilia</taxon>
        <taxon>Gaiellales</taxon>
        <taxon>Gaiellaceae</taxon>
        <taxon>Gaiella</taxon>
    </lineage>
</organism>
<evidence type="ECO:0000313" key="2">
    <source>
        <dbReference type="EMBL" id="RDI73973.1"/>
    </source>
</evidence>
<dbReference type="EMBL" id="QQZY01000005">
    <property type="protein sequence ID" value="RDI73973.1"/>
    <property type="molecule type" value="Genomic_DNA"/>
</dbReference>
<comment type="caution">
    <text evidence="2">The sequence shown here is derived from an EMBL/GenBank/DDBJ whole genome shotgun (WGS) entry which is preliminary data.</text>
</comment>
<gene>
    <name evidence="2" type="ORF">Gocc_2070</name>
</gene>